<protein>
    <submittedName>
        <fullName evidence="2">PucR family transcriptional regulator</fullName>
    </submittedName>
</protein>
<name>A0A3S3E184_9NOCA</name>
<proteinExistence type="predicted"/>
<evidence type="ECO:0000259" key="1">
    <source>
        <dbReference type="Pfam" id="PF13556"/>
    </source>
</evidence>
<comment type="caution">
    <text evidence="2">The sequence shown here is derived from an EMBL/GenBank/DDBJ whole genome shotgun (WGS) entry which is preliminary data.</text>
</comment>
<gene>
    <name evidence="2" type="ORF">EGT50_10065</name>
</gene>
<dbReference type="EMBL" id="RKLO01000003">
    <property type="protein sequence ID" value="RVW03044.1"/>
    <property type="molecule type" value="Genomic_DNA"/>
</dbReference>
<dbReference type="InterPro" id="IPR051448">
    <property type="entry name" value="CdaR-like_regulators"/>
</dbReference>
<dbReference type="AlphaFoldDB" id="A0A3S3E184"/>
<accession>A0A3S3E184</accession>
<reference evidence="2 3" key="1">
    <citation type="submission" date="2018-11" db="EMBL/GenBank/DDBJ databases">
        <title>Rhodococcus spongicola sp. nov. and Rhodococcus xishaensis sp. nov. from marine sponges.</title>
        <authorList>
            <person name="Li L."/>
            <person name="Lin H.W."/>
        </authorList>
    </citation>
    <scope>NUCLEOTIDE SEQUENCE [LARGE SCALE GENOMIC DNA]</scope>
    <source>
        <strain evidence="2 3">LHW51113</strain>
    </source>
</reference>
<keyword evidence="3" id="KW-1185">Reference proteome</keyword>
<dbReference type="PANTHER" id="PTHR33744:SF1">
    <property type="entry name" value="DNA-BINDING TRANSCRIPTIONAL ACTIVATOR ADER"/>
    <property type="match status" value="1"/>
</dbReference>
<dbReference type="Proteomes" id="UP000283479">
    <property type="component" value="Unassembled WGS sequence"/>
</dbReference>
<organism evidence="2 3">
    <name type="scientific">Rhodococcus xishaensis</name>
    <dbReference type="NCBI Taxonomy" id="2487364"/>
    <lineage>
        <taxon>Bacteria</taxon>
        <taxon>Bacillati</taxon>
        <taxon>Actinomycetota</taxon>
        <taxon>Actinomycetes</taxon>
        <taxon>Mycobacteriales</taxon>
        <taxon>Nocardiaceae</taxon>
        <taxon>Rhodococcus</taxon>
    </lineage>
</organism>
<dbReference type="InterPro" id="IPR025736">
    <property type="entry name" value="PucR_C-HTH_dom"/>
</dbReference>
<evidence type="ECO:0000313" key="3">
    <source>
        <dbReference type="Proteomes" id="UP000283479"/>
    </source>
</evidence>
<dbReference type="PANTHER" id="PTHR33744">
    <property type="entry name" value="CARBOHYDRATE DIACID REGULATOR"/>
    <property type="match status" value="1"/>
</dbReference>
<evidence type="ECO:0000313" key="2">
    <source>
        <dbReference type="EMBL" id="RVW03044.1"/>
    </source>
</evidence>
<sequence>MALRMHFPVVRHHLLRSGVLPTHDLQDLADRLAARLQRSVTVTDPEIRILATSAHYGDEDEARVRAVLARVALPEVYRHIHSFGVRDWREPGTVAAAPELGFEQRFVIPIRQGRTLLALLMIIDRAESGLTDVELDAAMQTARAMVGILDRNQADQRRCREQRSKLLSDLLSDHDAAREHARSQAAHIMGGPVEQAVVMTMKIRSPGLCGAEVGLEVDAGLANAGLREGARLAHLYQDGIATICSVTEHPSSMEGIREQGRRILESVSSLVSERSCCTLGLCDTPAPLSMMRTARKKSRLAAEAATLLPQFRPFATYSDLGVFSVLLRLQREDLEEVVPSNLRRLLEDDSHGVLGETLTLYLASGGSIPVTAQRLRLHRTSLYYRLNQIEMQLEMSLHDGEVRQVLHLGLKAMELLDAYTRLQDR</sequence>
<feature type="domain" description="PucR C-terminal helix-turn-helix" evidence="1">
    <location>
        <begin position="355"/>
        <end position="412"/>
    </location>
</feature>
<dbReference type="Gene3D" id="1.10.10.2840">
    <property type="entry name" value="PucR C-terminal helix-turn-helix domain"/>
    <property type="match status" value="1"/>
</dbReference>
<dbReference type="OrthoDB" id="4534407at2"/>
<dbReference type="InterPro" id="IPR042070">
    <property type="entry name" value="PucR_C-HTH_sf"/>
</dbReference>
<dbReference type="Pfam" id="PF13556">
    <property type="entry name" value="HTH_30"/>
    <property type="match status" value="1"/>
</dbReference>